<dbReference type="Proteomes" id="UP001230649">
    <property type="component" value="Unassembled WGS sequence"/>
</dbReference>
<gene>
    <name evidence="1" type="ORF">QFC20_004895</name>
</gene>
<keyword evidence="2" id="KW-1185">Reference proteome</keyword>
<comment type="caution">
    <text evidence="1">The sequence shown here is derived from an EMBL/GenBank/DDBJ whole genome shotgun (WGS) entry which is preliminary data.</text>
</comment>
<reference evidence="1" key="1">
    <citation type="submission" date="2023-04" db="EMBL/GenBank/DDBJ databases">
        <title>Draft Genome sequencing of Naganishia species isolated from polar environments using Oxford Nanopore Technology.</title>
        <authorList>
            <person name="Leo P."/>
            <person name="Venkateswaran K."/>
        </authorList>
    </citation>
    <scope>NUCLEOTIDE SEQUENCE</scope>
    <source>
        <strain evidence="1">MNA-CCFEE 5262</strain>
    </source>
</reference>
<sequence length="461" mass="52318">MPSKHKSTSKKLAMPRESSDSEHDEFADERRQRGMYDDSDSEAGSDARDSENEDEEDEESESEAESSAMARRRWQGFEPDELDGQEEEFTDASDSGDGSEDEEDSEGEAPRRGKSDQERLASLRKNLEQVPLSELLKAQRKLAAKQHGSDSESDSAPTPSSTNSNSKTRLETIKRQLLLLQQKKGKALAVPVPRAPEPEYSDEEGKGDPRDGGEGSRNNLWDVRNARKEDRAREREWEEKRAEEREKRKRDGKHAPMVMSAKRPVTRRRQVVELEKTERRDPRFGSLSAGIQDPNLTAQSYSFVSGMMSDEYKNLKSALREALKRERSAPWAEQAQRVAEREEVEAHLAKARSRYERYQREQREKKVLQEVKKEERAKQAEGKGEWHMKRADKKDLLLKARFQALEQEGGKRKVKKAIEKKQKKIAGKEKKSRPFARGQGGAGAGAGGGGDGGDRKRRRVG</sequence>
<organism evidence="1 2">
    <name type="scientific">Naganishia adeliensis</name>
    <dbReference type="NCBI Taxonomy" id="92952"/>
    <lineage>
        <taxon>Eukaryota</taxon>
        <taxon>Fungi</taxon>
        <taxon>Dikarya</taxon>
        <taxon>Basidiomycota</taxon>
        <taxon>Agaricomycotina</taxon>
        <taxon>Tremellomycetes</taxon>
        <taxon>Filobasidiales</taxon>
        <taxon>Filobasidiaceae</taxon>
        <taxon>Naganishia</taxon>
    </lineage>
</organism>
<name>A0ACC2VV94_9TREE</name>
<protein>
    <submittedName>
        <fullName evidence="1">Uncharacterized protein</fullName>
    </submittedName>
</protein>
<evidence type="ECO:0000313" key="2">
    <source>
        <dbReference type="Proteomes" id="UP001230649"/>
    </source>
</evidence>
<proteinExistence type="predicted"/>
<dbReference type="EMBL" id="JASBWS010000061">
    <property type="protein sequence ID" value="KAJ9102929.1"/>
    <property type="molecule type" value="Genomic_DNA"/>
</dbReference>
<evidence type="ECO:0000313" key="1">
    <source>
        <dbReference type="EMBL" id="KAJ9102929.1"/>
    </source>
</evidence>
<accession>A0ACC2VV94</accession>